<reference evidence="1" key="1">
    <citation type="journal article" date="2019" name="PLoS Negl. Trop. Dis.">
        <title>Revisiting the worldwide diversity of Leptospira species in the environment.</title>
        <authorList>
            <person name="Vincent A.T."/>
            <person name="Schiettekatte O."/>
            <person name="Bourhy P."/>
            <person name="Veyrier F.J."/>
            <person name="Picardeau M."/>
        </authorList>
    </citation>
    <scope>NUCLEOTIDE SEQUENCE [LARGE SCALE GENOMIC DNA]</scope>
    <source>
        <strain evidence="1">201300427</strain>
    </source>
</reference>
<dbReference type="AlphaFoldDB" id="A0A4R9M0P2"/>
<evidence type="ECO:0000313" key="2">
    <source>
        <dbReference type="Proteomes" id="UP000298058"/>
    </source>
</evidence>
<dbReference type="Pfam" id="PF14064">
    <property type="entry name" value="HmuY"/>
    <property type="match status" value="1"/>
</dbReference>
<accession>A0A4R9M0P2</accession>
<comment type="caution">
    <text evidence="1">The sequence shown here is derived from an EMBL/GenBank/DDBJ whole genome shotgun (WGS) entry which is preliminary data.</text>
</comment>
<dbReference type="OrthoDB" id="325449at2"/>
<protein>
    <submittedName>
        <fullName evidence="1">Heme-binding protein HmuY</fullName>
    </submittedName>
</protein>
<proteinExistence type="predicted"/>
<dbReference type="RefSeq" id="WP_135759397.1">
    <property type="nucleotide sequence ID" value="NZ_RQHW01000015.1"/>
</dbReference>
<keyword evidence="2" id="KW-1185">Reference proteome</keyword>
<name>A0A4R9M0P2_9LEPT</name>
<dbReference type="CDD" id="cd12105">
    <property type="entry name" value="HmuY"/>
    <property type="match status" value="1"/>
</dbReference>
<organism evidence="1 2">
    <name type="scientific">Leptospira idonii</name>
    <dbReference type="NCBI Taxonomy" id="1193500"/>
    <lineage>
        <taxon>Bacteria</taxon>
        <taxon>Pseudomonadati</taxon>
        <taxon>Spirochaetota</taxon>
        <taxon>Spirochaetia</taxon>
        <taxon>Leptospirales</taxon>
        <taxon>Leptospiraceae</taxon>
        <taxon>Leptospira</taxon>
    </lineage>
</organism>
<evidence type="ECO:0000313" key="1">
    <source>
        <dbReference type="EMBL" id="TGN20240.1"/>
    </source>
</evidence>
<sequence length="239" mass="24742">MNFINQSFTSFSKTPNKGVTFAIVLISLLSFLPNCSQKPKSDDSSAALLLLLQGGASGSNINCTAVPANAVNTTGTYTSTVNASSSCAWVYISLKSGGVMVESTAQWDIALKRYNVATNSGTSGTGSGGACDSGSTNYGAVNSDPGCTKVVDVKLSSSGGGPVTASTESINPVLAAPLDLSPMPSGYGSWYTYNNTILTAKTNVYIITGSDGAKYAIQMLDYYSTAGTSGYPKFQWKKL</sequence>
<dbReference type="EMBL" id="RQHW01000015">
    <property type="protein sequence ID" value="TGN20240.1"/>
    <property type="molecule type" value="Genomic_DNA"/>
</dbReference>
<gene>
    <name evidence="1" type="ORF">EHS15_04710</name>
</gene>
<dbReference type="InterPro" id="IPR025921">
    <property type="entry name" value="HmuY"/>
</dbReference>
<dbReference type="Proteomes" id="UP000298058">
    <property type="component" value="Unassembled WGS sequence"/>
</dbReference>